<dbReference type="EMBL" id="MT142971">
    <property type="protein sequence ID" value="QJA91229.1"/>
    <property type="molecule type" value="Genomic_DNA"/>
</dbReference>
<organism evidence="2">
    <name type="scientific">viral metagenome</name>
    <dbReference type="NCBI Taxonomy" id="1070528"/>
    <lineage>
        <taxon>unclassified sequences</taxon>
        <taxon>metagenomes</taxon>
        <taxon>organismal metagenomes</taxon>
    </lineage>
</organism>
<name>A0A6M3LA19_9ZZZZ</name>
<accession>A0A6M3LA19</accession>
<evidence type="ECO:0008006" key="3">
    <source>
        <dbReference type="Google" id="ProtNLM"/>
    </source>
</evidence>
<feature type="transmembrane region" description="Helical" evidence="1">
    <location>
        <begin position="32"/>
        <end position="51"/>
    </location>
</feature>
<evidence type="ECO:0000256" key="1">
    <source>
        <dbReference type="SAM" id="Phobius"/>
    </source>
</evidence>
<proteinExistence type="predicted"/>
<dbReference type="AlphaFoldDB" id="A0A6M3LA19"/>
<keyword evidence="1" id="KW-1133">Transmembrane helix</keyword>
<evidence type="ECO:0000313" key="2">
    <source>
        <dbReference type="EMBL" id="QJA91229.1"/>
    </source>
</evidence>
<feature type="transmembrane region" description="Helical" evidence="1">
    <location>
        <begin position="71"/>
        <end position="91"/>
    </location>
</feature>
<keyword evidence="1" id="KW-0472">Membrane</keyword>
<sequence>MIVYIVVDFVVGLLAHQLRPFTLDFAGRLGDIIRDTIGLGVFIPLAAWRLLARRDNMTTARTQSKWIEIVATEMAMTAGALGAGVIVGMLLDQEKE</sequence>
<reference evidence="2" key="1">
    <citation type="submission" date="2020-03" db="EMBL/GenBank/DDBJ databases">
        <title>The deep terrestrial virosphere.</title>
        <authorList>
            <person name="Holmfeldt K."/>
            <person name="Nilsson E."/>
            <person name="Simone D."/>
            <person name="Lopez-Fernandez M."/>
            <person name="Wu X."/>
            <person name="de Brujin I."/>
            <person name="Lundin D."/>
            <person name="Andersson A."/>
            <person name="Bertilsson S."/>
            <person name="Dopson M."/>
        </authorList>
    </citation>
    <scope>NUCLEOTIDE SEQUENCE</scope>
    <source>
        <strain evidence="2">MM415B03427</strain>
    </source>
</reference>
<keyword evidence="1" id="KW-0812">Transmembrane</keyword>
<gene>
    <name evidence="2" type="ORF">MM415B03427_0008</name>
</gene>
<protein>
    <recommendedName>
        <fullName evidence="3">Holin</fullName>
    </recommendedName>
</protein>